<dbReference type="EMBL" id="CP017704">
    <property type="protein sequence ID" value="ASS93640.1"/>
    <property type="molecule type" value="Genomic_DNA"/>
</dbReference>
<keyword evidence="1" id="KW-0812">Transmembrane</keyword>
<gene>
    <name evidence="2" type="ORF">BS1321_06430</name>
</gene>
<dbReference type="Pfam" id="PF26302">
    <property type="entry name" value="YhzF"/>
    <property type="match status" value="1"/>
</dbReference>
<keyword evidence="1" id="KW-1133">Transmembrane helix</keyword>
<name>A0A223EEH5_9BACI</name>
<reference evidence="2 3" key="1">
    <citation type="submission" date="2016-10" db="EMBL/GenBank/DDBJ databases">
        <title>The whole genome sequencing and assembly of Bacillus simplex DSM 1321 strain.</title>
        <authorList>
            <person name="Park M.-K."/>
            <person name="Lee Y.-J."/>
            <person name="Yi H."/>
            <person name="Bahn Y.-S."/>
            <person name="Kim J.F."/>
            <person name="Lee D.-W."/>
        </authorList>
    </citation>
    <scope>NUCLEOTIDE SEQUENCE [LARGE SCALE GENOMIC DNA]</scope>
    <source>
        <strain evidence="2 3">DSM 1321</strain>
    </source>
</reference>
<feature type="transmembrane region" description="Helical" evidence="1">
    <location>
        <begin position="38"/>
        <end position="58"/>
    </location>
</feature>
<dbReference type="InterPro" id="IPR058724">
    <property type="entry name" value="YhzF"/>
</dbReference>
<proteinExistence type="predicted"/>
<sequence>MKIIFLLSLVCLCGMGYFLRQAKTPGIYPPKRVLQARAFAMGLPGVLLLFIWFMWILIH</sequence>
<evidence type="ECO:0000256" key="1">
    <source>
        <dbReference type="SAM" id="Phobius"/>
    </source>
</evidence>
<dbReference type="Proteomes" id="UP000214618">
    <property type="component" value="Chromosome"/>
</dbReference>
<evidence type="ECO:0000313" key="2">
    <source>
        <dbReference type="EMBL" id="ASS93640.1"/>
    </source>
</evidence>
<dbReference type="AlphaFoldDB" id="A0A223EEH5"/>
<organism evidence="2 3">
    <name type="scientific">Peribacillus simplex NBRC 15720 = DSM 1321</name>
    <dbReference type="NCBI Taxonomy" id="1349754"/>
    <lineage>
        <taxon>Bacteria</taxon>
        <taxon>Bacillati</taxon>
        <taxon>Bacillota</taxon>
        <taxon>Bacilli</taxon>
        <taxon>Bacillales</taxon>
        <taxon>Bacillaceae</taxon>
        <taxon>Peribacillus</taxon>
    </lineage>
</organism>
<keyword evidence="1" id="KW-0472">Membrane</keyword>
<evidence type="ECO:0000313" key="3">
    <source>
        <dbReference type="Proteomes" id="UP000214618"/>
    </source>
</evidence>
<protein>
    <submittedName>
        <fullName evidence="2">Uncharacterized protein</fullName>
    </submittedName>
</protein>
<accession>A0A223EEH5</accession>